<feature type="compositionally biased region" description="Basic residues" evidence="1">
    <location>
        <begin position="294"/>
        <end position="304"/>
    </location>
</feature>
<feature type="transmembrane region" description="Helical" evidence="2">
    <location>
        <begin position="262"/>
        <end position="286"/>
    </location>
</feature>
<accession>A0ABT9XPA0</accession>
<evidence type="ECO:0000313" key="4">
    <source>
        <dbReference type="EMBL" id="MDQ0197336.1"/>
    </source>
</evidence>
<evidence type="ECO:0008006" key="6">
    <source>
        <dbReference type="Google" id="ProtNLM"/>
    </source>
</evidence>
<keyword evidence="2" id="KW-0812">Transmembrane</keyword>
<proteinExistence type="predicted"/>
<dbReference type="EMBL" id="JAUSTW010000001">
    <property type="protein sequence ID" value="MDQ0197336.1"/>
    <property type="molecule type" value="Genomic_DNA"/>
</dbReference>
<sequence>MLKKKLLALLIIASFLSSLCFQKASAETPFQAEKFPFKEMQIQVMPEFDYPENWPKGTPSLLVGLYGTITNNSGQDYNGKIEIPIPVKEKDFQANLVAEFPSADKPEVQRPYDIYKEKGIVSWKPAKTIKNNETYKFVIEYYVNSIQVKDKKIFTYSFTNQSEIDQLNVIFYAPMNAKEIQLEPKAQNNSKSDYGEDLYYYQYQNVKKGENLYYTFSYKKDGTESTMEAINKQQPPNDSTHAGVKNGTSKSQTSNVNSKSPIISIGGALIIGSAIIIASVFVFLGLKGKKPLPFKAKKTNKHQPKKETAKKENKSANAEDKKELRKKLLTGKIDQETYEEEMKKLI</sequence>
<keyword evidence="3" id="KW-0732">Signal</keyword>
<evidence type="ECO:0000256" key="2">
    <source>
        <dbReference type="SAM" id="Phobius"/>
    </source>
</evidence>
<name>A0ABT9XPA0_9BACI</name>
<organism evidence="4 5">
    <name type="scientific">Neobacillus ginsengisoli</name>
    <dbReference type="NCBI Taxonomy" id="904295"/>
    <lineage>
        <taxon>Bacteria</taxon>
        <taxon>Bacillati</taxon>
        <taxon>Bacillota</taxon>
        <taxon>Bacilli</taxon>
        <taxon>Bacillales</taxon>
        <taxon>Bacillaceae</taxon>
        <taxon>Neobacillus</taxon>
    </lineage>
</organism>
<reference evidence="4 5" key="1">
    <citation type="submission" date="2023-07" db="EMBL/GenBank/DDBJ databases">
        <title>Genomic Encyclopedia of Type Strains, Phase IV (KMG-IV): sequencing the most valuable type-strain genomes for metagenomic binning, comparative biology and taxonomic classification.</title>
        <authorList>
            <person name="Goeker M."/>
        </authorList>
    </citation>
    <scope>NUCLEOTIDE SEQUENCE [LARGE SCALE GENOMIC DNA]</scope>
    <source>
        <strain evidence="4 5">DSM 27594</strain>
    </source>
</reference>
<feature type="chain" id="PRO_5046549490" description="SHOCT domain-containing protein" evidence="3">
    <location>
        <begin position="27"/>
        <end position="346"/>
    </location>
</feature>
<feature type="region of interest" description="Disordered" evidence="1">
    <location>
        <begin position="229"/>
        <end position="257"/>
    </location>
</feature>
<keyword evidence="2" id="KW-0472">Membrane</keyword>
<evidence type="ECO:0000256" key="3">
    <source>
        <dbReference type="SAM" id="SignalP"/>
    </source>
</evidence>
<feature type="region of interest" description="Disordered" evidence="1">
    <location>
        <begin position="294"/>
        <end position="323"/>
    </location>
</feature>
<comment type="caution">
    <text evidence="4">The sequence shown here is derived from an EMBL/GenBank/DDBJ whole genome shotgun (WGS) entry which is preliminary data.</text>
</comment>
<dbReference type="Proteomes" id="UP001224122">
    <property type="component" value="Unassembled WGS sequence"/>
</dbReference>
<evidence type="ECO:0000256" key="1">
    <source>
        <dbReference type="SAM" id="MobiDB-lite"/>
    </source>
</evidence>
<keyword evidence="5" id="KW-1185">Reference proteome</keyword>
<keyword evidence="2" id="KW-1133">Transmembrane helix</keyword>
<gene>
    <name evidence="4" type="ORF">J2S10_000441</name>
</gene>
<protein>
    <recommendedName>
        <fullName evidence="6">SHOCT domain-containing protein</fullName>
    </recommendedName>
</protein>
<evidence type="ECO:0000313" key="5">
    <source>
        <dbReference type="Proteomes" id="UP001224122"/>
    </source>
</evidence>
<feature type="signal peptide" evidence="3">
    <location>
        <begin position="1"/>
        <end position="26"/>
    </location>
</feature>
<dbReference type="RefSeq" id="WP_307404104.1">
    <property type="nucleotide sequence ID" value="NZ_JAUSTW010000001.1"/>
</dbReference>
<feature type="compositionally biased region" description="Basic and acidic residues" evidence="1">
    <location>
        <begin position="305"/>
        <end position="323"/>
    </location>
</feature>